<gene>
    <name evidence="1" type="ORF">BEWA_004890</name>
</gene>
<sequence>MIVTELEGSSDGSADSNHIATDYTVKEFSITNDEEENEEHLDDNLRKMYDYYVSEVIEDMEKESVDKSNTDPTEEQIRADSCEVLGKEFKNESFTKTFKTLVDIVVEPQNDCCLSPSSSDSEASEDVISIIPTISSLSTNFITQTTNIFSSKSTEDIQNSG</sequence>
<dbReference type="KEGG" id="beq:BEWA_004890"/>
<dbReference type="RefSeq" id="XP_004830747.1">
    <property type="nucleotide sequence ID" value="XM_004830690.1"/>
</dbReference>
<dbReference type="AlphaFoldDB" id="L0B1F5"/>
<dbReference type="Proteomes" id="UP000031512">
    <property type="component" value="Chromosome 3"/>
</dbReference>
<proteinExistence type="predicted"/>
<keyword evidence="2" id="KW-1185">Reference proteome</keyword>
<accession>L0B1F5</accession>
<protein>
    <submittedName>
        <fullName evidence="1">Uncharacterized protein</fullName>
    </submittedName>
</protein>
<dbReference type="GeneID" id="15805695"/>
<reference evidence="1 2" key="1">
    <citation type="journal article" date="2012" name="BMC Genomics">
        <title>Comparative genomic analysis and phylogenetic position of Theileria equi.</title>
        <authorList>
            <person name="Kappmeyer L.S."/>
            <person name="Thiagarajan M."/>
            <person name="Herndon D.R."/>
            <person name="Ramsay J.D."/>
            <person name="Caler E."/>
            <person name="Djikeng A."/>
            <person name="Gillespie J.J."/>
            <person name="Lau A.O."/>
            <person name="Roalson E.H."/>
            <person name="Silva J.C."/>
            <person name="Silva M.G."/>
            <person name="Suarez C.E."/>
            <person name="Ueti M.W."/>
            <person name="Nene V.M."/>
            <person name="Mealey R.H."/>
            <person name="Knowles D.P."/>
            <person name="Brayton K.A."/>
        </authorList>
    </citation>
    <scope>NUCLEOTIDE SEQUENCE [LARGE SCALE GENOMIC DNA]</scope>
    <source>
        <strain evidence="1 2">WA</strain>
    </source>
</reference>
<evidence type="ECO:0000313" key="1">
    <source>
        <dbReference type="EMBL" id="AFZ81081.1"/>
    </source>
</evidence>
<evidence type="ECO:0000313" key="2">
    <source>
        <dbReference type="Proteomes" id="UP000031512"/>
    </source>
</evidence>
<dbReference type="eggNOG" id="ENOG502QXRA">
    <property type="taxonomic scope" value="Eukaryota"/>
</dbReference>
<dbReference type="EMBL" id="CP001670">
    <property type="protein sequence ID" value="AFZ81081.1"/>
    <property type="molecule type" value="Genomic_DNA"/>
</dbReference>
<organism evidence="1 2">
    <name type="scientific">Theileria equi strain WA</name>
    <dbReference type="NCBI Taxonomy" id="1537102"/>
    <lineage>
        <taxon>Eukaryota</taxon>
        <taxon>Sar</taxon>
        <taxon>Alveolata</taxon>
        <taxon>Apicomplexa</taxon>
        <taxon>Aconoidasida</taxon>
        <taxon>Piroplasmida</taxon>
        <taxon>Theileriidae</taxon>
        <taxon>Theileria</taxon>
    </lineage>
</organism>
<dbReference type="VEuPathDB" id="PiroplasmaDB:BEWA_004890"/>
<name>L0B1F5_THEEQ</name>